<accession>A0A3M7TJP6</accession>
<proteinExistence type="predicted"/>
<evidence type="ECO:0000256" key="1">
    <source>
        <dbReference type="SAM" id="Phobius"/>
    </source>
</evidence>
<dbReference type="OrthoDB" id="1453175at2"/>
<evidence type="ECO:0000313" key="2">
    <source>
        <dbReference type="EMBL" id="RNA63498.1"/>
    </source>
</evidence>
<sequence length="647" mass="72629">MLTIEIRKHQHVDHNANNVLIDCTNAIATYIPGTIPDNDWIDITHDCENLDTLEFSEKQPDKQNKQREKGATSQIVIGFDAYHLIMDWLMSTPCSFLNYFDVRITDTDLNYQYKPYELKPDNIEMCEDEGCQLTLPLRESDHLKSVVDKLSIHDNWQGWFGGGAKDFPCIQVFKHLNAMTKAFTIGAWAVIDAIKAFSIIGLFIDISTLYKKAYGFGNFLPSPYIRDILENCMSKIGYTINTPFDVGQFAENDVFVYSNGYYHTNYDDEPVSPSQKFIFENRLVWQLSDFLEAICDLYCSTWFISGTTLYIIPQKDNNNSEPVLEIAEQDVVSDCKTFSFEKGKAGGNYEYSKDGADTASGDTINEYNDVVDFDGLTNNAMLEGLFDKKFRFSSSSFWGDSFGDDMQEEIENFSIIVAVLIAIVLSCVALSFVTGTAGANVAAGGFIASAAIVIAATVAITGAAIAFINGLGSSTKYGYSNAHFKGSLKVVGTGSIFTPRIIRMNPGSDNRNKKPVIISSDSIQINPYYNTSGISWRNQWTGYGYGEFNEAFNYPLFFDSLYFGTLYDTLHEKVDNALFLSQSNESRKLVIPLCGEYLSKTGVNNDQDSIIGKIILYKNTRYKVIDFQIKYTDLSITFNLKKQNEII</sequence>
<protein>
    <submittedName>
        <fullName evidence="2">Uncharacterized protein</fullName>
    </submittedName>
</protein>
<reference evidence="2 3" key="1">
    <citation type="submission" date="2018-08" db="EMBL/GenBank/DDBJ databases">
        <title>Chryseobacterium nematophagum: a novel matrix digesting pathogen of nematodes.</title>
        <authorList>
            <person name="Page A."/>
            <person name="Roberts M."/>
            <person name="Felix M.-A."/>
            <person name="Weir W."/>
        </authorList>
    </citation>
    <scope>NUCLEOTIDE SEQUENCE [LARGE SCALE GENOMIC DNA]</scope>
    <source>
        <strain evidence="2 3">JUb129</strain>
    </source>
</reference>
<feature type="transmembrane region" description="Helical" evidence="1">
    <location>
        <begin position="446"/>
        <end position="468"/>
    </location>
</feature>
<dbReference type="AlphaFoldDB" id="A0A3M7TJP6"/>
<name>A0A3M7TJP6_9FLAO</name>
<keyword evidence="1" id="KW-1133">Transmembrane helix</keyword>
<gene>
    <name evidence="2" type="ORF">D1631_17015</name>
</gene>
<keyword evidence="1" id="KW-0812">Transmembrane</keyword>
<feature type="transmembrane region" description="Helical" evidence="1">
    <location>
        <begin position="413"/>
        <end position="434"/>
    </location>
</feature>
<dbReference type="EMBL" id="QWIU01000002">
    <property type="protein sequence ID" value="RNA63498.1"/>
    <property type="molecule type" value="Genomic_DNA"/>
</dbReference>
<organism evidence="2 3">
    <name type="scientific">Chryseobacterium nematophagum</name>
    <dbReference type="NCBI Taxonomy" id="2305228"/>
    <lineage>
        <taxon>Bacteria</taxon>
        <taxon>Pseudomonadati</taxon>
        <taxon>Bacteroidota</taxon>
        <taxon>Flavobacteriia</taxon>
        <taxon>Flavobacteriales</taxon>
        <taxon>Weeksellaceae</taxon>
        <taxon>Chryseobacterium group</taxon>
        <taxon>Chryseobacterium</taxon>
    </lineage>
</organism>
<dbReference type="RefSeq" id="WP_122637447.1">
    <property type="nucleotide sequence ID" value="NZ_QWIU01000002.1"/>
</dbReference>
<evidence type="ECO:0000313" key="3">
    <source>
        <dbReference type="Proteomes" id="UP000278775"/>
    </source>
</evidence>
<dbReference type="Proteomes" id="UP000278775">
    <property type="component" value="Unassembled WGS sequence"/>
</dbReference>
<keyword evidence="1" id="KW-0472">Membrane</keyword>
<comment type="caution">
    <text evidence="2">The sequence shown here is derived from an EMBL/GenBank/DDBJ whole genome shotgun (WGS) entry which is preliminary data.</text>
</comment>